<dbReference type="EMBL" id="JAHESF010000002">
    <property type="protein sequence ID" value="MBT1695567.1"/>
    <property type="molecule type" value="Genomic_DNA"/>
</dbReference>
<keyword evidence="4" id="KW-0146">Chitin degradation</keyword>
<dbReference type="InterPro" id="IPR017853">
    <property type="entry name" value="GH"/>
</dbReference>
<dbReference type="GO" id="GO:0008843">
    <property type="term" value="F:endochitinase activity"/>
    <property type="evidence" value="ECO:0007669"/>
    <property type="project" value="UniProtKB-EC"/>
</dbReference>
<dbReference type="Gene3D" id="3.20.20.80">
    <property type="entry name" value="Glycosidases"/>
    <property type="match status" value="1"/>
</dbReference>
<dbReference type="SMART" id="SM00636">
    <property type="entry name" value="Glyco_18"/>
    <property type="match status" value="1"/>
</dbReference>
<dbReference type="InterPro" id="IPR001223">
    <property type="entry name" value="Glyco_hydro18_cat"/>
</dbReference>
<dbReference type="PROSITE" id="PS51910">
    <property type="entry name" value="GH18_2"/>
    <property type="match status" value="1"/>
</dbReference>
<dbReference type="GO" id="GO:0005975">
    <property type="term" value="P:carbohydrate metabolic process"/>
    <property type="evidence" value="ECO:0007669"/>
    <property type="project" value="InterPro"/>
</dbReference>
<dbReference type="GO" id="GO:0008061">
    <property type="term" value="F:chitin binding"/>
    <property type="evidence" value="ECO:0007669"/>
    <property type="project" value="InterPro"/>
</dbReference>
<dbReference type="AlphaFoldDB" id="A0AAP2DI04"/>
<comment type="similarity">
    <text evidence="7">Belongs to the glycosyl hydrolase 18 family.</text>
</comment>
<evidence type="ECO:0000256" key="5">
    <source>
        <dbReference type="ARBA" id="ARBA00023295"/>
    </source>
</evidence>
<dbReference type="SUPFAM" id="SSF51445">
    <property type="entry name" value="(Trans)glycosidases"/>
    <property type="match status" value="1"/>
</dbReference>
<evidence type="ECO:0000313" key="9">
    <source>
        <dbReference type="EMBL" id="MBT1695567.1"/>
    </source>
</evidence>
<keyword evidence="3 6" id="KW-0378">Hydrolase</keyword>
<keyword evidence="5 6" id="KW-0326">Glycosidase</keyword>
<proteinExistence type="inferred from homology"/>
<dbReference type="Pfam" id="PF00704">
    <property type="entry name" value="Glyco_hydro_18"/>
    <property type="match status" value="1"/>
</dbReference>
<evidence type="ECO:0000256" key="7">
    <source>
        <dbReference type="RuleBase" id="RU004453"/>
    </source>
</evidence>
<dbReference type="InterPro" id="IPR001579">
    <property type="entry name" value="Glyco_hydro_18_chit_AS"/>
</dbReference>
<dbReference type="Gene3D" id="3.10.50.10">
    <property type="match status" value="1"/>
</dbReference>
<dbReference type="InterPro" id="IPR050314">
    <property type="entry name" value="Glycosyl_Hydrlase_18"/>
</dbReference>
<evidence type="ECO:0000256" key="1">
    <source>
        <dbReference type="ARBA" id="ARBA00000822"/>
    </source>
</evidence>
<dbReference type="PROSITE" id="PS01095">
    <property type="entry name" value="GH18_1"/>
    <property type="match status" value="1"/>
</dbReference>
<dbReference type="CDD" id="cd06548">
    <property type="entry name" value="GH18_chitinase"/>
    <property type="match status" value="1"/>
</dbReference>
<dbReference type="EC" id="3.2.1.14" evidence="2"/>
<dbReference type="InterPro" id="IPR011583">
    <property type="entry name" value="Chitinase_II/V-like_cat"/>
</dbReference>
<evidence type="ECO:0000259" key="8">
    <source>
        <dbReference type="PROSITE" id="PS51910"/>
    </source>
</evidence>
<dbReference type="GO" id="GO:0006032">
    <property type="term" value="P:chitin catabolic process"/>
    <property type="evidence" value="ECO:0007669"/>
    <property type="project" value="UniProtKB-KW"/>
</dbReference>
<protein>
    <recommendedName>
        <fullName evidence="2">chitinase</fullName>
        <ecNumber evidence="2">3.2.1.14</ecNumber>
    </recommendedName>
</protein>
<keyword evidence="10" id="KW-1185">Reference proteome</keyword>
<evidence type="ECO:0000256" key="4">
    <source>
        <dbReference type="ARBA" id="ARBA00023024"/>
    </source>
</evidence>
<dbReference type="PANTHER" id="PTHR11177:SF317">
    <property type="entry name" value="CHITINASE 12-RELATED"/>
    <property type="match status" value="1"/>
</dbReference>
<evidence type="ECO:0000256" key="2">
    <source>
        <dbReference type="ARBA" id="ARBA00012729"/>
    </source>
</evidence>
<evidence type="ECO:0000256" key="3">
    <source>
        <dbReference type="ARBA" id="ARBA00022801"/>
    </source>
</evidence>
<dbReference type="PROSITE" id="PS51257">
    <property type="entry name" value="PROKAR_LIPOPROTEIN"/>
    <property type="match status" value="1"/>
</dbReference>
<dbReference type="Proteomes" id="UP001319200">
    <property type="component" value="Unassembled WGS sequence"/>
</dbReference>
<sequence length="376" mass="42698">MIRTLLFFAALILLVASCKSEKELTDQGKNKRVVIGYVPGFRGLLDETTIDATKLTHINYAFVDVKDSLAWLTNIATDTVNFRKLGYLKKDNPDLKILISIGGWSWSENFSDAVLTESSRKKFAASSASIVEQYGLDGVDIDWEYPGLRGEDNVFRPEDRENFTLMFKAIREALNSVSERTGKAYQLTTAIPCFYEFIRITEMGKAQAYLDYVNLMAYDFYVAGDTAGHHSNLFASENDATELSGDKAYRDYTKAGVPAEKLVLGLPFYGRSWFMKSLDNRGINRPVDSVTKGGGYTYIKDSLSIKPGFVRHWDEKAKAPYLFNDSTKQLVTYDDEESIRYKCQYVKDHNMAGVMFWQYASDPKEYLLDAINENLR</sequence>
<keyword evidence="4" id="KW-0624">Polysaccharide degradation</keyword>
<evidence type="ECO:0000313" key="10">
    <source>
        <dbReference type="Proteomes" id="UP001319200"/>
    </source>
</evidence>
<name>A0AAP2DI04_9BACT</name>
<reference evidence="9 10" key="1">
    <citation type="submission" date="2021-05" db="EMBL/GenBank/DDBJ databases">
        <title>A Polyphasic approach of four new species of the genus Ohtaekwangia: Ohtaekwangia histidinii sp. nov., Ohtaekwangia cretensis sp. nov., Ohtaekwangia indiensis sp. nov., Ohtaekwangia reichenbachii sp. nov. from diverse environment.</title>
        <authorList>
            <person name="Octaviana S."/>
        </authorList>
    </citation>
    <scope>NUCLEOTIDE SEQUENCE [LARGE SCALE GENOMIC DNA]</scope>
    <source>
        <strain evidence="9 10">PWU4</strain>
    </source>
</reference>
<dbReference type="InterPro" id="IPR029070">
    <property type="entry name" value="Chitinase_insertion_sf"/>
</dbReference>
<organism evidence="9 10">
    <name type="scientific">Chryseosolibacter histidini</name>
    <dbReference type="NCBI Taxonomy" id="2782349"/>
    <lineage>
        <taxon>Bacteria</taxon>
        <taxon>Pseudomonadati</taxon>
        <taxon>Bacteroidota</taxon>
        <taxon>Cytophagia</taxon>
        <taxon>Cytophagales</taxon>
        <taxon>Chryseotaleaceae</taxon>
        <taxon>Chryseosolibacter</taxon>
    </lineage>
</organism>
<accession>A0AAP2DI04</accession>
<comment type="catalytic activity">
    <reaction evidence="1">
        <text>Random endo-hydrolysis of N-acetyl-beta-D-glucosaminide (1-&gt;4)-beta-linkages in chitin and chitodextrins.</text>
        <dbReference type="EC" id="3.2.1.14"/>
    </reaction>
</comment>
<dbReference type="RefSeq" id="WP_254160021.1">
    <property type="nucleotide sequence ID" value="NZ_JAHESF010000002.1"/>
</dbReference>
<evidence type="ECO:0000256" key="6">
    <source>
        <dbReference type="RuleBase" id="RU000489"/>
    </source>
</evidence>
<comment type="caution">
    <text evidence="9">The sequence shown here is derived from an EMBL/GenBank/DDBJ whole genome shotgun (WGS) entry which is preliminary data.</text>
</comment>
<dbReference type="PANTHER" id="PTHR11177">
    <property type="entry name" value="CHITINASE"/>
    <property type="match status" value="1"/>
</dbReference>
<feature type="domain" description="GH18" evidence="8">
    <location>
        <begin position="32"/>
        <end position="376"/>
    </location>
</feature>
<keyword evidence="4" id="KW-0119">Carbohydrate metabolism</keyword>
<gene>
    <name evidence="9" type="ORF">KK083_01680</name>
</gene>
<dbReference type="SUPFAM" id="SSF54556">
    <property type="entry name" value="Chitinase insertion domain"/>
    <property type="match status" value="1"/>
</dbReference>